<dbReference type="GO" id="GO:0005968">
    <property type="term" value="C:Rab-protein geranylgeranyltransferase complex"/>
    <property type="evidence" value="ECO:0007669"/>
    <property type="project" value="TreeGrafter"/>
</dbReference>
<gene>
    <name evidence="3" type="ORF">ECRASSUSDP1_LOCUS29241</name>
</gene>
<evidence type="ECO:0000313" key="3">
    <source>
        <dbReference type="EMBL" id="CAI2387607.1"/>
    </source>
</evidence>
<dbReference type="InterPro" id="IPR036188">
    <property type="entry name" value="FAD/NAD-bd_sf"/>
</dbReference>
<proteinExistence type="inferred from homology"/>
<dbReference type="Gene3D" id="3.30.519.10">
    <property type="entry name" value="Guanine Nucleotide Dissociation Inhibitor, domain 2"/>
    <property type="match status" value="1"/>
</dbReference>
<feature type="compositionally biased region" description="Basic and acidic residues" evidence="2">
    <location>
        <begin position="688"/>
        <end position="701"/>
    </location>
</feature>
<feature type="compositionally biased region" description="Basic and acidic residues" evidence="2">
    <location>
        <begin position="668"/>
        <end position="679"/>
    </location>
</feature>
<evidence type="ECO:0000256" key="2">
    <source>
        <dbReference type="SAM" id="MobiDB-lite"/>
    </source>
</evidence>
<comment type="caution">
    <text evidence="3">The sequence shown here is derived from an EMBL/GenBank/DDBJ whole genome shotgun (WGS) entry which is preliminary data.</text>
</comment>
<dbReference type="InterPro" id="IPR018203">
    <property type="entry name" value="GDP_dissociation_inhibitor"/>
</dbReference>
<dbReference type="Gene3D" id="1.10.405.10">
    <property type="entry name" value="Guanine Nucleotide Dissociation Inhibitor, domain 1"/>
    <property type="match status" value="1"/>
</dbReference>
<evidence type="ECO:0000256" key="1">
    <source>
        <dbReference type="ARBA" id="ARBA00005593"/>
    </source>
</evidence>
<accession>A0AAD2DAZ5</accession>
<dbReference type="EMBL" id="CAMPGE010030105">
    <property type="protein sequence ID" value="CAI2387607.1"/>
    <property type="molecule type" value="Genomic_DNA"/>
</dbReference>
<dbReference type="PRINTS" id="PR00891">
    <property type="entry name" value="RABGDIREP"/>
</dbReference>
<feature type="region of interest" description="Disordered" evidence="2">
    <location>
        <begin position="526"/>
        <end position="561"/>
    </location>
</feature>
<feature type="compositionally biased region" description="Acidic residues" evidence="2">
    <location>
        <begin position="702"/>
        <end position="730"/>
    </location>
</feature>
<keyword evidence="4" id="KW-1185">Reference proteome</keyword>
<dbReference type="GO" id="GO:0016192">
    <property type="term" value="P:vesicle-mediated transport"/>
    <property type="evidence" value="ECO:0007669"/>
    <property type="project" value="TreeGrafter"/>
</dbReference>
<evidence type="ECO:0008006" key="5">
    <source>
        <dbReference type="Google" id="ProtNLM"/>
    </source>
</evidence>
<feature type="compositionally biased region" description="Basic and acidic residues" evidence="2">
    <location>
        <begin position="542"/>
        <end position="561"/>
    </location>
</feature>
<protein>
    <recommendedName>
        <fullName evidence="5">Rab GDP dissociation inhibitor</fullName>
    </recommendedName>
</protein>
<dbReference type="Pfam" id="PF00996">
    <property type="entry name" value="GDI"/>
    <property type="match status" value="3"/>
</dbReference>
<feature type="compositionally biased region" description="Polar residues" evidence="2">
    <location>
        <begin position="530"/>
        <end position="541"/>
    </location>
</feature>
<dbReference type="Proteomes" id="UP001295684">
    <property type="component" value="Unassembled WGS sequence"/>
</dbReference>
<dbReference type="GO" id="GO:0005092">
    <property type="term" value="F:GDP-dissociation inhibitor activity"/>
    <property type="evidence" value="ECO:0007669"/>
    <property type="project" value="InterPro"/>
</dbReference>
<feature type="compositionally biased region" description="Basic and acidic residues" evidence="2">
    <location>
        <begin position="651"/>
        <end position="661"/>
    </location>
</feature>
<dbReference type="PANTHER" id="PTHR11787:SF4">
    <property type="entry name" value="CHM, RAB ESCORT PROTEIN 1"/>
    <property type="match status" value="1"/>
</dbReference>
<dbReference type="AlphaFoldDB" id="A0AAD2DAZ5"/>
<dbReference type="GO" id="GO:0005829">
    <property type="term" value="C:cytosol"/>
    <property type="evidence" value="ECO:0007669"/>
    <property type="project" value="TreeGrafter"/>
</dbReference>
<dbReference type="GO" id="GO:0007264">
    <property type="term" value="P:small GTPase-mediated signal transduction"/>
    <property type="evidence" value="ECO:0007669"/>
    <property type="project" value="InterPro"/>
</dbReference>
<reference evidence="3" key="1">
    <citation type="submission" date="2023-07" db="EMBL/GenBank/DDBJ databases">
        <authorList>
            <consortium name="AG Swart"/>
            <person name="Singh M."/>
            <person name="Singh A."/>
            <person name="Seah K."/>
            <person name="Emmerich C."/>
        </authorList>
    </citation>
    <scope>NUCLEOTIDE SEQUENCE</scope>
    <source>
        <strain evidence="3">DP1</strain>
    </source>
</reference>
<dbReference type="Gene3D" id="3.50.50.60">
    <property type="entry name" value="FAD/NAD(P)-binding domain"/>
    <property type="match status" value="1"/>
</dbReference>
<sequence>MKKMDLNNEGLDFVILGTGLTETLLGTDLSLGGKKVLHVDLGSCYGGALSNYNLKNFVTFVDTWKEKSNSNALYKGSCLRNFQTVDKLDLHEELIKSESRNFSLDLIPKVIFSKSKSVNYCLDSGVSFYLEFQNIINNFIFLKGRFMKIPFSKSEVFMNTDLSLAEKRNLVKIINHSLHFYDKYGEKEEEEYRDQNSTHTYEKDIYVTEKEDAEFESYRDKPIAEYLEHHKIDSGLCYILLYALGNVNESQEKPEDISLEKVSTLEFFARISKYLRSIGYYGHTPMLMANYGTSEYVQSFSRVGSLFGAIYMLNDTDLSISDPVIVENKLESIELSLNETPLRPTEGFIVGKEYEHLFTAEETSLFTEETCYPIVCQRMVIVSHIQLSKSEKGPPIFSIPPKAVNEERKFDLDNKHPIRIIQQGFGSGITPRGFYCYHISMIQNFEHKDDFSVLLELKDLLFGHDSVEVIGEGRQENKDVIIQTMMDIIERKKQEEERRNRFNKQKEQEMLDKLEEERQIQEAIKRSLQESEGTIDDQQQNDGKEEVTKVEEEKKEEPEEEEIKIYEYSDLASSDIIYSCVYTQYCRKPDTTPGSKLTKDITNAWVIEDATFDLDLDEYFKIAEEFNKEHLRDKGGQAEFLKRENLPKEEVYGADSEKSDDMLDELEKDIFGDTEDAKEQSSVSETANTDKQDEAEVKVDEEKPEQEENTEEKEAAEDVDDLLDDLLEDN</sequence>
<dbReference type="PANTHER" id="PTHR11787">
    <property type="entry name" value="RAB GDP-DISSOCIATION INHIBITOR"/>
    <property type="match status" value="1"/>
</dbReference>
<comment type="similarity">
    <text evidence="1">Belongs to the Rab GDI family.</text>
</comment>
<dbReference type="SUPFAM" id="SSF51905">
    <property type="entry name" value="FAD/NAD(P)-binding domain"/>
    <property type="match status" value="1"/>
</dbReference>
<name>A0AAD2DAZ5_EUPCR</name>
<feature type="region of interest" description="Disordered" evidence="2">
    <location>
        <begin position="651"/>
        <end position="730"/>
    </location>
</feature>
<dbReference type="GO" id="GO:0005634">
    <property type="term" value="C:nucleus"/>
    <property type="evidence" value="ECO:0007669"/>
    <property type="project" value="TreeGrafter"/>
</dbReference>
<organism evidence="3 4">
    <name type="scientific">Euplotes crassus</name>
    <dbReference type="NCBI Taxonomy" id="5936"/>
    <lineage>
        <taxon>Eukaryota</taxon>
        <taxon>Sar</taxon>
        <taxon>Alveolata</taxon>
        <taxon>Ciliophora</taxon>
        <taxon>Intramacronucleata</taxon>
        <taxon>Spirotrichea</taxon>
        <taxon>Hypotrichia</taxon>
        <taxon>Euplotida</taxon>
        <taxon>Euplotidae</taxon>
        <taxon>Moneuplotes</taxon>
    </lineage>
</organism>
<evidence type="ECO:0000313" key="4">
    <source>
        <dbReference type="Proteomes" id="UP001295684"/>
    </source>
</evidence>